<proteinExistence type="predicted"/>
<name>A0AA86VA32_9EUKA</name>
<evidence type="ECO:0000313" key="4">
    <source>
        <dbReference type="Proteomes" id="UP001642409"/>
    </source>
</evidence>
<reference evidence="3 4" key="2">
    <citation type="submission" date="2024-07" db="EMBL/GenBank/DDBJ databases">
        <authorList>
            <person name="Akdeniz Z."/>
        </authorList>
    </citation>
    <scope>NUCLEOTIDE SEQUENCE [LARGE SCALE GENOMIC DNA]</scope>
</reference>
<gene>
    <name evidence="3" type="ORF">HINF_LOCUS37493</name>
    <name evidence="2" type="ORF">HINF_LOCUS48348</name>
</gene>
<accession>A0AA86VA32</accession>
<evidence type="ECO:0000313" key="3">
    <source>
        <dbReference type="EMBL" id="CAL6038696.1"/>
    </source>
</evidence>
<organism evidence="2">
    <name type="scientific">Hexamita inflata</name>
    <dbReference type="NCBI Taxonomy" id="28002"/>
    <lineage>
        <taxon>Eukaryota</taxon>
        <taxon>Metamonada</taxon>
        <taxon>Diplomonadida</taxon>
        <taxon>Hexamitidae</taxon>
        <taxon>Hexamitinae</taxon>
        <taxon>Hexamita</taxon>
    </lineage>
</organism>
<dbReference type="AlphaFoldDB" id="A0AA86VA32"/>
<keyword evidence="1" id="KW-1133">Transmembrane helix</keyword>
<protein>
    <submittedName>
        <fullName evidence="3">Hypothetical_protein</fullName>
    </submittedName>
</protein>
<keyword evidence="1" id="KW-0812">Transmembrane</keyword>
<evidence type="ECO:0000256" key="1">
    <source>
        <dbReference type="SAM" id="Phobius"/>
    </source>
</evidence>
<reference evidence="2" key="1">
    <citation type="submission" date="2023-06" db="EMBL/GenBank/DDBJ databases">
        <authorList>
            <person name="Kurt Z."/>
        </authorList>
    </citation>
    <scope>NUCLEOTIDE SEQUENCE</scope>
</reference>
<dbReference type="EMBL" id="CAXDID020000140">
    <property type="protein sequence ID" value="CAL6038696.1"/>
    <property type="molecule type" value="Genomic_DNA"/>
</dbReference>
<dbReference type="Proteomes" id="UP001642409">
    <property type="component" value="Unassembled WGS sequence"/>
</dbReference>
<sequence>MNKKKRQQLYAHTERIPFEINQFSSQQLFNIETQWKTIEDKYLVNHHLQSQIIPPTLKPAKKIIKQQDVSQCCRDNKYLKTSRIRMAKGHNYKISVAYLLIIILIIIFINKIRYCVSPSIFKETLLDGAKLQL</sequence>
<keyword evidence="4" id="KW-1185">Reference proteome</keyword>
<keyword evidence="1" id="KW-0472">Membrane</keyword>
<feature type="transmembrane region" description="Helical" evidence="1">
    <location>
        <begin position="92"/>
        <end position="109"/>
    </location>
</feature>
<dbReference type="EMBL" id="CATOUU010000934">
    <property type="protein sequence ID" value="CAI9960703.1"/>
    <property type="molecule type" value="Genomic_DNA"/>
</dbReference>
<evidence type="ECO:0000313" key="2">
    <source>
        <dbReference type="EMBL" id="CAI9960703.1"/>
    </source>
</evidence>
<comment type="caution">
    <text evidence="2">The sequence shown here is derived from an EMBL/GenBank/DDBJ whole genome shotgun (WGS) entry which is preliminary data.</text>
</comment>